<dbReference type="InterPro" id="IPR055247">
    <property type="entry name" value="InsJ-like_HTH"/>
</dbReference>
<proteinExistence type="predicted"/>
<accession>A0A8S1L2K8</accession>
<keyword evidence="4" id="KW-1185">Reference proteome</keyword>
<dbReference type="Proteomes" id="UP000688137">
    <property type="component" value="Unassembled WGS sequence"/>
</dbReference>
<reference evidence="3" key="1">
    <citation type="submission" date="2021-01" db="EMBL/GenBank/DDBJ databases">
        <authorList>
            <consortium name="Genoscope - CEA"/>
            <person name="William W."/>
        </authorList>
    </citation>
    <scope>NUCLEOTIDE SEQUENCE</scope>
</reference>
<protein>
    <recommendedName>
        <fullName evidence="2">Insertion element IS150 protein InsJ-like helix-turn-helix domain-containing protein</fullName>
    </recommendedName>
</protein>
<evidence type="ECO:0000313" key="4">
    <source>
        <dbReference type="Proteomes" id="UP000688137"/>
    </source>
</evidence>
<gene>
    <name evidence="3" type="ORF">PPRIM_AZ9-3.1.T0310205</name>
</gene>
<name>A0A8S1L2K8_PARPR</name>
<dbReference type="EMBL" id="CAJJDM010000030">
    <property type="protein sequence ID" value="CAD8061231.1"/>
    <property type="molecule type" value="Genomic_DNA"/>
</dbReference>
<dbReference type="AlphaFoldDB" id="A0A8S1L2K8"/>
<comment type="caution">
    <text evidence="3">The sequence shown here is derived from an EMBL/GenBank/DDBJ whole genome shotgun (WGS) entry which is preliminary data.</text>
</comment>
<dbReference type="Pfam" id="PF13518">
    <property type="entry name" value="HTH_28"/>
    <property type="match status" value="1"/>
</dbReference>
<feature type="compositionally biased region" description="Basic and acidic residues" evidence="1">
    <location>
        <begin position="68"/>
        <end position="85"/>
    </location>
</feature>
<sequence length="140" mass="16911">MKYAKISNQVRQAFIKRISEKKCTIRQAAKQFGIKFSTAKAILSIYRHEGRIGKKQRRQRKLLNNNISEKETQKSLKEEHTETKEEFKIDQAPQTTINDGLTIQHLPQYNYDWTYLQHFWMVTYMNQQLQYQNFQRFIGY</sequence>
<evidence type="ECO:0000259" key="2">
    <source>
        <dbReference type="Pfam" id="PF13518"/>
    </source>
</evidence>
<organism evidence="3 4">
    <name type="scientific">Paramecium primaurelia</name>
    <dbReference type="NCBI Taxonomy" id="5886"/>
    <lineage>
        <taxon>Eukaryota</taxon>
        <taxon>Sar</taxon>
        <taxon>Alveolata</taxon>
        <taxon>Ciliophora</taxon>
        <taxon>Intramacronucleata</taxon>
        <taxon>Oligohymenophorea</taxon>
        <taxon>Peniculida</taxon>
        <taxon>Parameciidae</taxon>
        <taxon>Paramecium</taxon>
    </lineage>
</organism>
<feature type="domain" description="Insertion element IS150 protein InsJ-like helix-turn-helix" evidence="2">
    <location>
        <begin position="11"/>
        <end position="60"/>
    </location>
</feature>
<feature type="region of interest" description="Disordered" evidence="1">
    <location>
        <begin position="56"/>
        <end position="85"/>
    </location>
</feature>
<evidence type="ECO:0000256" key="1">
    <source>
        <dbReference type="SAM" id="MobiDB-lite"/>
    </source>
</evidence>
<evidence type="ECO:0000313" key="3">
    <source>
        <dbReference type="EMBL" id="CAD8061231.1"/>
    </source>
</evidence>
<dbReference type="OMA" id="DWTYLQH"/>